<gene>
    <name evidence="2" type="ORF">LCGC14_2770230</name>
</gene>
<evidence type="ECO:0000256" key="1">
    <source>
        <dbReference type="SAM" id="Phobius"/>
    </source>
</evidence>
<feature type="transmembrane region" description="Helical" evidence="1">
    <location>
        <begin position="7"/>
        <end position="27"/>
    </location>
</feature>
<comment type="caution">
    <text evidence="2">The sequence shown here is derived from an EMBL/GenBank/DDBJ whole genome shotgun (WGS) entry which is preliminary data.</text>
</comment>
<dbReference type="AlphaFoldDB" id="A0A0F8ZI66"/>
<protein>
    <submittedName>
        <fullName evidence="2">Uncharacterized protein</fullName>
    </submittedName>
</protein>
<keyword evidence="1" id="KW-0812">Transmembrane</keyword>
<reference evidence="2" key="1">
    <citation type="journal article" date="2015" name="Nature">
        <title>Complex archaea that bridge the gap between prokaryotes and eukaryotes.</title>
        <authorList>
            <person name="Spang A."/>
            <person name="Saw J.H."/>
            <person name="Jorgensen S.L."/>
            <person name="Zaremba-Niedzwiedzka K."/>
            <person name="Martijn J."/>
            <person name="Lind A.E."/>
            <person name="van Eijk R."/>
            <person name="Schleper C."/>
            <person name="Guy L."/>
            <person name="Ettema T.J."/>
        </authorList>
    </citation>
    <scope>NUCLEOTIDE SEQUENCE</scope>
</reference>
<organism evidence="2">
    <name type="scientific">marine sediment metagenome</name>
    <dbReference type="NCBI Taxonomy" id="412755"/>
    <lineage>
        <taxon>unclassified sequences</taxon>
        <taxon>metagenomes</taxon>
        <taxon>ecological metagenomes</taxon>
    </lineage>
</organism>
<keyword evidence="1" id="KW-1133">Transmembrane helix</keyword>
<keyword evidence="1" id="KW-0472">Membrane</keyword>
<evidence type="ECO:0000313" key="2">
    <source>
        <dbReference type="EMBL" id="KKK85745.1"/>
    </source>
</evidence>
<sequence length="48" mass="5387">MKAELTATVIMIFLIGLWIFGLLQFVFTGHSSIPLTSEREIDAYSLGR</sequence>
<proteinExistence type="predicted"/>
<name>A0A0F8ZI66_9ZZZZ</name>
<accession>A0A0F8ZI66</accession>
<dbReference type="EMBL" id="LAZR01051166">
    <property type="protein sequence ID" value="KKK85745.1"/>
    <property type="molecule type" value="Genomic_DNA"/>
</dbReference>